<dbReference type="NCBIfam" id="TIGR00095">
    <property type="entry name" value="16S rRNA (guanine(966)-N(2))-methyltransferase RsmD"/>
    <property type="match status" value="1"/>
</dbReference>
<dbReference type="Pfam" id="PF03602">
    <property type="entry name" value="Cons_hypoth95"/>
    <property type="match status" value="1"/>
</dbReference>
<dbReference type="EC" id="2.1.1.171" evidence="3"/>
<evidence type="ECO:0000313" key="3">
    <source>
        <dbReference type="EMBL" id="WXL29098.1"/>
    </source>
</evidence>
<dbReference type="EMBL" id="CP148067">
    <property type="protein sequence ID" value="WXL29098.1"/>
    <property type="molecule type" value="Genomic_DNA"/>
</dbReference>
<dbReference type="InterPro" id="IPR029063">
    <property type="entry name" value="SAM-dependent_MTases_sf"/>
</dbReference>
<evidence type="ECO:0000256" key="1">
    <source>
        <dbReference type="ARBA" id="ARBA00022603"/>
    </source>
</evidence>
<dbReference type="SUPFAM" id="SSF53335">
    <property type="entry name" value="S-adenosyl-L-methionine-dependent methyltransferases"/>
    <property type="match status" value="1"/>
</dbReference>
<dbReference type="GO" id="GO:0052913">
    <property type="term" value="F:16S rRNA (guanine(966)-N(2))-methyltransferase activity"/>
    <property type="evidence" value="ECO:0007669"/>
    <property type="project" value="UniProtKB-EC"/>
</dbReference>
<proteinExistence type="predicted"/>
<dbReference type="PANTHER" id="PTHR43542">
    <property type="entry name" value="METHYLTRANSFERASE"/>
    <property type="match status" value="1"/>
</dbReference>
<keyword evidence="4" id="KW-1185">Reference proteome</keyword>
<dbReference type="InterPro" id="IPR004398">
    <property type="entry name" value="RNA_MeTrfase_RsmD"/>
</dbReference>
<keyword evidence="2 3" id="KW-0808">Transferase</keyword>
<reference evidence="3" key="1">
    <citation type="submission" date="2024-03" db="EMBL/GenBank/DDBJ databases">
        <title>Complete genome sequence of Mycoplasma felifaucium Z921 isolated from the trachea of a cheetah.</title>
        <authorList>
            <person name="Spergser J."/>
        </authorList>
    </citation>
    <scope>NUCLEOTIDE SEQUENCE [LARGE SCALE GENOMIC DNA]</scope>
    <source>
        <strain evidence="3">Z921</strain>
    </source>
</reference>
<dbReference type="PIRSF" id="PIRSF004553">
    <property type="entry name" value="CHP00095"/>
    <property type="match status" value="1"/>
</dbReference>
<dbReference type="PROSITE" id="PS00092">
    <property type="entry name" value="N6_MTASE"/>
    <property type="match status" value="1"/>
</dbReference>
<accession>A0ABZ2RPY9</accession>
<evidence type="ECO:0000313" key="4">
    <source>
        <dbReference type="Proteomes" id="UP001477443"/>
    </source>
</evidence>
<keyword evidence="1 3" id="KW-0489">Methyltransferase</keyword>
<dbReference type="InterPro" id="IPR002052">
    <property type="entry name" value="DNA_methylase_N6_adenine_CS"/>
</dbReference>
<dbReference type="Gene3D" id="3.40.50.150">
    <property type="entry name" value="Vaccinia Virus protein VP39"/>
    <property type="match status" value="1"/>
</dbReference>
<gene>
    <name evidence="3" type="primary">rsmD</name>
    <name evidence="3" type="ORF">WG617_00360</name>
</gene>
<protein>
    <submittedName>
        <fullName evidence="3">16S rRNA (Guanine(966)-N(2))-methyltransferase RsmD</fullName>
        <ecNumber evidence="3">2.1.1.171</ecNumber>
    </submittedName>
</protein>
<dbReference type="Proteomes" id="UP001477443">
    <property type="component" value="Chromosome"/>
</dbReference>
<name>A0ABZ2RPY9_9BACT</name>
<dbReference type="CDD" id="cd02440">
    <property type="entry name" value="AdoMet_MTases"/>
    <property type="match status" value="1"/>
</dbReference>
<dbReference type="RefSeq" id="WP_338822697.1">
    <property type="nucleotide sequence ID" value="NZ_CP148067.1"/>
</dbReference>
<dbReference type="PANTHER" id="PTHR43542:SF1">
    <property type="entry name" value="METHYLTRANSFERASE"/>
    <property type="match status" value="1"/>
</dbReference>
<evidence type="ECO:0000256" key="2">
    <source>
        <dbReference type="ARBA" id="ARBA00022679"/>
    </source>
</evidence>
<sequence length="182" mass="20715">MIRIISGKYRHRQIERPNTKNTRPTMDRVREAIFSSIRFEISEKIVLDLFAGSGSIGIEALSNGAMKAVLVDNDKNAIKTIKQNISSLGINNAEVFSCNSIDFLQKFTGREFDFIFLDPPYAEYDLLNQCLELIKQNKFLSKFGQIIIETDCLDKIIVPSGLIVAKQKQYGQVYILYINNII</sequence>
<organism evidence="3 4">
    <name type="scientific">Mycoplasmopsis felifaucium</name>
    <dbReference type="NCBI Taxonomy" id="35768"/>
    <lineage>
        <taxon>Bacteria</taxon>
        <taxon>Bacillati</taxon>
        <taxon>Mycoplasmatota</taxon>
        <taxon>Mycoplasmoidales</taxon>
        <taxon>Metamycoplasmataceae</taxon>
        <taxon>Mycoplasmopsis</taxon>
    </lineage>
</organism>